<dbReference type="InParanoid" id="K5UKK4"/>
<dbReference type="EMBL" id="JH930479">
    <property type="protein sequence ID" value="EKM50171.1"/>
    <property type="molecule type" value="Genomic_DNA"/>
</dbReference>
<accession>K5UKK4</accession>
<organism evidence="2 3">
    <name type="scientific">Phanerochaete carnosa (strain HHB-10118-sp)</name>
    <name type="common">White-rot fungus</name>
    <name type="synonym">Peniophora carnosa</name>
    <dbReference type="NCBI Taxonomy" id="650164"/>
    <lineage>
        <taxon>Eukaryota</taxon>
        <taxon>Fungi</taxon>
        <taxon>Dikarya</taxon>
        <taxon>Basidiomycota</taxon>
        <taxon>Agaricomycotina</taxon>
        <taxon>Agaricomycetes</taxon>
        <taxon>Polyporales</taxon>
        <taxon>Phanerochaetaceae</taxon>
        <taxon>Phanerochaete</taxon>
    </lineage>
</organism>
<dbReference type="GeneID" id="18911552"/>
<dbReference type="InterPro" id="IPR001810">
    <property type="entry name" value="F-box_dom"/>
</dbReference>
<dbReference type="InterPro" id="IPR036047">
    <property type="entry name" value="F-box-like_dom_sf"/>
</dbReference>
<dbReference type="AlphaFoldDB" id="K5UKK4"/>
<dbReference type="KEGG" id="pco:PHACADRAFT_201014"/>
<gene>
    <name evidence="2" type="ORF">PHACADRAFT_201014</name>
</gene>
<evidence type="ECO:0000313" key="3">
    <source>
        <dbReference type="Proteomes" id="UP000008370"/>
    </source>
</evidence>
<evidence type="ECO:0000259" key="1">
    <source>
        <dbReference type="PROSITE" id="PS50181"/>
    </source>
</evidence>
<name>K5UKK4_PHACS</name>
<sequence>MDSSTLTCTPRRRRTTIAELPNELLFAIFPLLPLKPLIAAKNVCQHWRMLVHESHLSPARRKLLDLFEQIVAEAPRDAQRPRVSQCYCDSDREEYLAFLTRSASAPEEFVAWVREWPAWGVFGWLWPGLDENKRRPAHALRRPLLELAALGGVGGFGLGAYGWSEPISVAKPHVKCITFSGGCSPFEPGVILRVTKVVPVEFAGIGIQTTGFMTEGDGMEVEAGIELIVLCFGGGNRALILDGKNGGEELKGLVYQVVEGYTLEERTVCAKTWIEYLRKHLMIPHPAKPPVKFHAEQPTTELFALIEPF</sequence>
<proteinExistence type="predicted"/>
<feature type="domain" description="F-box" evidence="1">
    <location>
        <begin position="14"/>
        <end position="63"/>
    </location>
</feature>
<dbReference type="CDD" id="cd09917">
    <property type="entry name" value="F-box_SF"/>
    <property type="match status" value="1"/>
</dbReference>
<dbReference type="HOGENOM" id="CLU_1111715_0_0_1"/>
<dbReference type="SUPFAM" id="SSF81383">
    <property type="entry name" value="F-box domain"/>
    <property type="match status" value="1"/>
</dbReference>
<dbReference type="Pfam" id="PF12937">
    <property type="entry name" value="F-box-like"/>
    <property type="match status" value="1"/>
</dbReference>
<dbReference type="RefSeq" id="XP_007401360.1">
    <property type="nucleotide sequence ID" value="XM_007401298.1"/>
</dbReference>
<protein>
    <recommendedName>
        <fullName evidence="1">F-box domain-containing protein</fullName>
    </recommendedName>
</protein>
<dbReference type="Proteomes" id="UP000008370">
    <property type="component" value="Unassembled WGS sequence"/>
</dbReference>
<evidence type="ECO:0000313" key="2">
    <source>
        <dbReference type="EMBL" id="EKM50171.1"/>
    </source>
</evidence>
<dbReference type="Gene3D" id="1.20.1280.50">
    <property type="match status" value="1"/>
</dbReference>
<reference evidence="2 3" key="1">
    <citation type="journal article" date="2012" name="BMC Genomics">
        <title>Comparative genomics of the white-rot fungi, Phanerochaete carnosa and P. chrysosporium, to elucidate the genetic basis of the distinct wood types they colonize.</title>
        <authorList>
            <person name="Suzuki H."/>
            <person name="MacDonald J."/>
            <person name="Syed K."/>
            <person name="Salamov A."/>
            <person name="Hori C."/>
            <person name="Aerts A."/>
            <person name="Henrissat B."/>
            <person name="Wiebenga A."/>
            <person name="vanKuyk P.A."/>
            <person name="Barry K."/>
            <person name="Lindquist E."/>
            <person name="LaButti K."/>
            <person name="Lapidus A."/>
            <person name="Lucas S."/>
            <person name="Coutinho P."/>
            <person name="Gong Y."/>
            <person name="Samejima M."/>
            <person name="Mahadevan R."/>
            <person name="Abou-Zaid M."/>
            <person name="de Vries R.P."/>
            <person name="Igarashi K."/>
            <person name="Yadav J.S."/>
            <person name="Grigoriev I.V."/>
            <person name="Master E.R."/>
        </authorList>
    </citation>
    <scope>NUCLEOTIDE SEQUENCE [LARGE SCALE GENOMIC DNA]</scope>
    <source>
        <strain evidence="2 3">HHB-10118-sp</strain>
    </source>
</reference>
<dbReference type="OrthoDB" id="2788844at2759"/>
<keyword evidence="3" id="KW-1185">Reference proteome</keyword>
<dbReference type="PROSITE" id="PS50181">
    <property type="entry name" value="FBOX"/>
    <property type="match status" value="1"/>
</dbReference>